<dbReference type="AlphaFoldDB" id="A0A559IL56"/>
<dbReference type="SMART" id="SM01061">
    <property type="entry name" value="CAT_RBD"/>
    <property type="match status" value="1"/>
</dbReference>
<evidence type="ECO:0000259" key="2">
    <source>
        <dbReference type="PROSITE" id="PS51372"/>
    </source>
</evidence>
<dbReference type="Pfam" id="PF00874">
    <property type="entry name" value="PRD"/>
    <property type="match status" value="2"/>
</dbReference>
<gene>
    <name evidence="3" type="ORF">FPZ44_21045</name>
</gene>
<dbReference type="InterPro" id="IPR050661">
    <property type="entry name" value="BglG_antiterminators"/>
</dbReference>
<dbReference type="Gene3D" id="1.10.1790.10">
    <property type="entry name" value="PRD domain"/>
    <property type="match status" value="1"/>
</dbReference>
<dbReference type="GO" id="GO:0006355">
    <property type="term" value="P:regulation of DNA-templated transcription"/>
    <property type="evidence" value="ECO:0007669"/>
    <property type="project" value="InterPro"/>
</dbReference>
<dbReference type="InterPro" id="IPR011608">
    <property type="entry name" value="PRD"/>
</dbReference>
<keyword evidence="1" id="KW-0677">Repeat</keyword>
<sequence length="285" mass="32488">MSDERRFEIIRALSNNVVLANDVLTNKETILMGKGVGFGAKPNGLLAASDGRIEKTFTLESQQHLSQYQMLLDQIDPDVITISERIISMVSEELTPNLNEHIHLALPSHIEYALYRIRHDIAIENPFLWELQTLNPKEFEIAARAAELIAKSFGVEVPEDEIGFLTIHIQSAAAHVPVGNVVQYNHLLKDLVALIERRRGGPIPKESVDYLRLITHLRFAIERIRQGEHSPNPFRDKLKDMVPHEYSVAREAADLMEKKLNKPVTDDETAYIAMHLYRLFNKELD</sequence>
<name>A0A559IL56_9BACL</name>
<dbReference type="InterPro" id="IPR036634">
    <property type="entry name" value="PRD_sf"/>
</dbReference>
<organism evidence="3 4">
    <name type="scientific">Paenibacillus agilis</name>
    <dbReference type="NCBI Taxonomy" id="3020863"/>
    <lineage>
        <taxon>Bacteria</taxon>
        <taxon>Bacillati</taxon>
        <taxon>Bacillota</taxon>
        <taxon>Bacilli</taxon>
        <taxon>Bacillales</taxon>
        <taxon>Paenibacillaceae</taxon>
        <taxon>Paenibacillus</taxon>
    </lineage>
</organism>
<dbReference type="InterPro" id="IPR036650">
    <property type="entry name" value="CAT_RNA-bd_dom_sf"/>
</dbReference>
<keyword evidence="4" id="KW-1185">Reference proteome</keyword>
<protein>
    <submittedName>
        <fullName evidence="3">PRD domain-containing protein</fullName>
    </submittedName>
</protein>
<dbReference type="OrthoDB" id="9813552at2"/>
<evidence type="ECO:0000313" key="3">
    <source>
        <dbReference type="EMBL" id="TVX88371.1"/>
    </source>
</evidence>
<evidence type="ECO:0000256" key="1">
    <source>
        <dbReference type="ARBA" id="ARBA00022737"/>
    </source>
</evidence>
<dbReference type="Gene3D" id="2.30.24.10">
    <property type="entry name" value="CAT RNA-binding domain"/>
    <property type="match status" value="1"/>
</dbReference>
<dbReference type="InterPro" id="IPR004341">
    <property type="entry name" value="CAT_RNA-bd_dom"/>
</dbReference>
<dbReference type="SUPFAM" id="SSF50151">
    <property type="entry name" value="SacY-like RNA-binding domain"/>
    <property type="match status" value="1"/>
</dbReference>
<dbReference type="EMBL" id="VNJK01000003">
    <property type="protein sequence ID" value="TVX88371.1"/>
    <property type="molecule type" value="Genomic_DNA"/>
</dbReference>
<dbReference type="RefSeq" id="WP_144993598.1">
    <property type="nucleotide sequence ID" value="NZ_VNJK01000003.1"/>
</dbReference>
<comment type="caution">
    <text evidence="3">The sequence shown here is derived from an EMBL/GenBank/DDBJ whole genome shotgun (WGS) entry which is preliminary data.</text>
</comment>
<dbReference type="Gene3D" id="1.20.890.100">
    <property type="match status" value="1"/>
</dbReference>
<accession>A0A559IL56</accession>
<evidence type="ECO:0000313" key="4">
    <source>
        <dbReference type="Proteomes" id="UP000318102"/>
    </source>
</evidence>
<dbReference type="Pfam" id="PF03123">
    <property type="entry name" value="CAT_RBD"/>
    <property type="match status" value="1"/>
</dbReference>
<dbReference type="PROSITE" id="PS51372">
    <property type="entry name" value="PRD_2"/>
    <property type="match status" value="2"/>
</dbReference>
<proteinExistence type="predicted"/>
<dbReference type="SUPFAM" id="SSF63520">
    <property type="entry name" value="PTS-regulatory domain, PRD"/>
    <property type="match status" value="2"/>
</dbReference>
<feature type="domain" description="PRD" evidence="2">
    <location>
        <begin position="180"/>
        <end position="285"/>
    </location>
</feature>
<feature type="domain" description="PRD" evidence="2">
    <location>
        <begin position="74"/>
        <end position="179"/>
    </location>
</feature>
<dbReference type="Gene3D" id="1.20.58.1950">
    <property type="match status" value="1"/>
</dbReference>
<dbReference type="PANTHER" id="PTHR30185:SF16">
    <property type="entry name" value="PROTEIN GLCT"/>
    <property type="match status" value="1"/>
</dbReference>
<dbReference type="PANTHER" id="PTHR30185">
    <property type="entry name" value="CRYPTIC BETA-GLUCOSIDE BGL OPERON ANTITERMINATOR"/>
    <property type="match status" value="1"/>
</dbReference>
<dbReference type="GO" id="GO:0003723">
    <property type="term" value="F:RNA binding"/>
    <property type="evidence" value="ECO:0007669"/>
    <property type="project" value="InterPro"/>
</dbReference>
<reference evidence="3 4" key="1">
    <citation type="submission" date="2019-07" db="EMBL/GenBank/DDBJ databases">
        <authorList>
            <person name="Kim J."/>
        </authorList>
    </citation>
    <scope>NUCLEOTIDE SEQUENCE [LARGE SCALE GENOMIC DNA]</scope>
    <source>
        <strain evidence="3 4">N4</strain>
    </source>
</reference>
<dbReference type="Proteomes" id="UP000318102">
    <property type="component" value="Unassembled WGS sequence"/>
</dbReference>